<dbReference type="RefSeq" id="WP_121346514.1">
    <property type="nucleotide sequence ID" value="NZ_RBLG01000004.1"/>
</dbReference>
<proteinExistence type="predicted"/>
<sequence length="238" mass="27888">MKINFNYIKGFLLFALIIFFYGFAEKRNNTRKVEKIEVQFTQFENLYVSEESVNKLLIQNDIEVSSIGKETLDLNRVETLLNKHEMIENAEVFLTLDGILKTKISQRRPIGRVLGNNAFYLDRLGKKMPLSKNYSARVPVLVNMQEKDIKEVFPLVDYINNDQFLTEHITSITRVSGGYYQLELRKTDFNIFFGKVSRIDEKFNNFKAFYKKALKDDLINTYKMVDLQFGNQVVCTKK</sequence>
<evidence type="ECO:0000313" key="1">
    <source>
        <dbReference type="EMBL" id="RKS45040.1"/>
    </source>
</evidence>
<gene>
    <name evidence="1" type="ORF">BC962_2714</name>
</gene>
<dbReference type="Proteomes" id="UP000276282">
    <property type="component" value="Unassembled WGS sequence"/>
</dbReference>
<organism evidence="1 2">
    <name type="scientific">Gillisia mitskevichiae</name>
    <dbReference type="NCBI Taxonomy" id="270921"/>
    <lineage>
        <taxon>Bacteria</taxon>
        <taxon>Pseudomonadati</taxon>
        <taxon>Bacteroidota</taxon>
        <taxon>Flavobacteriia</taxon>
        <taxon>Flavobacteriales</taxon>
        <taxon>Flavobacteriaceae</taxon>
        <taxon>Gillisia</taxon>
    </lineage>
</organism>
<name>A0A495P5C8_9FLAO</name>
<dbReference type="EMBL" id="RBLG01000004">
    <property type="protein sequence ID" value="RKS45040.1"/>
    <property type="molecule type" value="Genomic_DNA"/>
</dbReference>
<keyword evidence="2" id="KW-1185">Reference proteome</keyword>
<keyword evidence="1" id="KW-0131">Cell cycle</keyword>
<protein>
    <submittedName>
        <fullName evidence="1">Cell division protein FtsQ</fullName>
    </submittedName>
</protein>
<keyword evidence="1" id="KW-0132">Cell division</keyword>
<dbReference type="GO" id="GO:0051301">
    <property type="term" value="P:cell division"/>
    <property type="evidence" value="ECO:0007669"/>
    <property type="project" value="UniProtKB-KW"/>
</dbReference>
<comment type="caution">
    <text evidence="1">The sequence shown here is derived from an EMBL/GenBank/DDBJ whole genome shotgun (WGS) entry which is preliminary data.</text>
</comment>
<dbReference type="OrthoDB" id="1466667at2"/>
<accession>A0A495P5C8</accession>
<evidence type="ECO:0000313" key="2">
    <source>
        <dbReference type="Proteomes" id="UP000276282"/>
    </source>
</evidence>
<reference evidence="1 2" key="1">
    <citation type="submission" date="2018-10" db="EMBL/GenBank/DDBJ databases">
        <title>Genomic Encyclopedia of Archaeal and Bacterial Type Strains, Phase II (KMG-II): from individual species to whole genera.</title>
        <authorList>
            <person name="Goeker M."/>
        </authorList>
    </citation>
    <scope>NUCLEOTIDE SEQUENCE [LARGE SCALE GENOMIC DNA]</scope>
    <source>
        <strain evidence="1 2">DSM 19839</strain>
    </source>
</reference>
<dbReference type="AlphaFoldDB" id="A0A495P5C8"/>